<feature type="chain" id="PRO_5012115877" description="DUF2680 domain-containing protein" evidence="1">
    <location>
        <begin position="24"/>
        <end position="133"/>
    </location>
</feature>
<evidence type="ECO:0008006" key="4">
    <source>
        <dbReference type="Google" id="ProtNLM"/>
    </source>
</evidence>
<dbReference type="STRING" id="1121432.SAMN02745219_00700"/>
<protein>
    <recommendedName>
        <fullName evidence="4">DUF2680 domain-containing protein</fullName>
    </recommendedName>
</protein>
<dbReference type="EMBL" id="FQZM01000007">
    <property type="protein sequence ID" value="SHI61059.1"/>
    <property type="molecule type" value="Genomic_DNA"/>
</dbReference>
<dbReference type="AlphaFoldDB" id="A0A1M6CJ99"/>
<sequence>MKKKLVIILATILVLAMAVPALAATVSAALTPEQAKELSALHQQIINLRKQMIDKYVEYGRLTPEQGQQIKANLDARQKFFAENPDRFAGYGPGVCPGFGPMGGRGGWGKGPGWGMMGGYWNSNPNPAPSTGS</sequence>
<evidence type="ECO:0000313" key="2">
    <source>
        <dbReference type="EMBL" id="SHI61059.1"/>
    </source>
</evidence>
<reference evidence="3" key="1">
    <citation type="submission" date="2016-11" db="EMBL/GenBank/DDBJ databases">
        <authorList>
            <person name="Varghese N."/>
            <person name="Submissions S."/>
        </authorList>
    </citation>
    <scope>NUCLEOTIDE SEQUENCE [LARGE SCALE GENOMIC DNA]</scope>
    <source>
        <strain evidence="3">DSM 16057</strain>
    </source>
</reference>
<accession>A0A1M6CJ99</accession>
<dbReference type="Pfam" id="PF10925">
    <property type="entry name" value="DUF2680"/>
    <property type="match status" value="1"/>
</dbReference>
<proteinExistence type="predicted"/>
<dbReference type="RefSeq" id="WP_072867372.1">
    <property type="nucleotide sequence ID" value="NZ_FQZM01000007.1"/>
</dbReference>
<evidence type="ECO:0000313" key="3">
    <source>
        <dbReference type="Proteomes" id="UP000184529"/>
    </source>
</evidence>
<gene>
    <name evidence="2" type="ORF">SAMN02745219_00700</name>
</gene>
<dbReference type="OrthoDB" id="2084094at2"/>
<name>A0A1M6CJ99_9FIRM</name>
<evidence type="ECO:0000256" key="1">
    <source>
        <dbReference type="SAM" id="SignalP"/>
    </source>
</evidence>
<keyword evidence="1" id="KW-0732">Signal</keyword>
<feature type="signal peptide" evidence="1">
    <location>
        <begin position="1"/>
        <end position="23"/>
    </location>
</feature>
<dbReference type="InterPro" id="IPR024485">
    <property type="entry name" value="DUF2680"/>
</dbReference>
<keyword evidence="3" id="KW-1185">Reference proteome</keyword>
<dbReference type="Proteomes" id="UP000184529">
    <property type="component" value="Unassembled WGS sequence"/>
</dbReference>
<organism evidence="2 3">
    <name type="scientific">Desulfofundulus thermosubterraneus DSM 16057</name>
    <dbReference type="NCBI Taxonomy" id="1121432"/>
    <lineage>
        <taxon>Bacteria</taxon>
        <taxon>Bacillati</taxon>
        <taxon>Bacillota</taxon>
        <taxon>Clostridia</taxon>
        <taxon>Eubacteriales</taxon>
        <taxon>Peptococcaceae</taxon>
        <taxon>Desulfofundulus</taxon>
    </lineage>
</organism>